<dbReference type="InterPro" id="IPR050712">
    <property type="entry name" value="NAD(P)H-dep_reductase"/>
</dbReference>
<protein>
    <submittedName>
        <fullName evidence="2">Flavoprotein</fullName>
    </submittedName>
</protein>
<organism evidence="2 3">
    <name type="scientific">Solitalea longa</name>
    <dbReference type="NCBI Taxonomy" id="2079460"/>
    <lineage>
        <taxon>Bacteria</taxon>
        <taxon>Pseudomonadati</taxon>
        <taxon>Bacteroidota</taxon>
        <taxon>Sphingobacteriia</taxon>
        <taxon>Sphingobacteriales</taxon>
        <taxon>Sphingobacteriaceae</taxon>
        <taxon>Solitalea</taxon>
    </lineage>
</organism>
<evidence type="ECO:0000313" key="2">
    <source>
        <dbReference type="EMBL" id="POY37999.1"/>
    </source>
</evidence>
<dbReference type="GO" id="GO:0010181">
    <property type="term" value="F:FMN binding"/>
    <property type="evidence" value="ECO:0007669"/>
    <property type="project" value="TreeGrafter"/>
</dbReference>
<dbReference type="SUPFAM" id="SSF52218">
    <property type="entry name" value="Flavoproteins"/>
    <property type="match status" value="1"/>
</dbReference>
<gene>
    <name evidence="2" type="ORF">C3K47_05600</name>
</gene>
<dbReference type="Proteomes" id="UP000236893">
    <property type="component" value="Unassembled WGS sequence"/>
</dbReference>
<dbReference type="AlphaFoldDB" id="A0A2S5A6R1"/>
<dbReference type="Gene3D" id="3.40.50.360">
    <property type="match status" value="1"/>
</dbReference>
<dbReference type="EMBL" id="PQVF01000003">
    <property type="protein sequence ID" value="POY37999.1"/>
    <property type="molecule type" value="Genomic_DNA"/>
</dbReference>
<dbReference type="InterPro" id="IPR029039">
    <property type="entry name" value="Flavoprotein-like_sf"/>
</dbReference>
<dbReference type="OrthoDB" id="9812295at2"/>
<dbReference type="Pfam" id="PF03358">
    <property type="entry name" value="FMN_red"/>
    <property type="match status" value="1"/>
</dbReference>
<dbReference type="GO" id="GO:0016491">
    <property type="term" value="F:oxidoreductase activity"/>
    <property type="evidence" value="ECO:0007669"/>
    <property type="project" value="InterPro"/>
</dbReference>
<feature type="domain" description="NADPH-dependent FMN reductase-like" evidence="1">
    <location>
        <begin position="1"/>
        <end position="137"/>
    </location>
</feature>
<name>A0A2S5A6R1_9SPHI</name>
<dbReference type="GO" id="GO:0005829">
    <property type="term" value="C:cytosol"/>
    <property type="evidence" value="ECO:0007669"/>
    <property type="project" value="TreeGrafter"/>
</dbReference>
<dbReference type="PANTHER" id="PTHR30543">
    <property type="entry name" value="CHROMATE REDUCTASE"/>
    <property type="match status" value="1"/>
</dbReference>
<reference evidence="2 3" key="1">
    <citation type="submission" date="2018-01" db="EMBL/GenBank/DDBJ databases">
        <authorList>
            <person name="Gaut B.S."/>
            <person name="Morton B.R."/>
            <person name="Clegg M.T."/>
            <person name="Duvall M.R."/>
        </authorList>
    </citation>
    <scope>NUCLEOTIDE SEQUENCE [LARGE SCALE GENOMIC DNA]</scope>
    <source>
        <strain evidence="2 3">HR-AV</strain>
    </source>
</reference>
<evidence type="ECO:0000259" key="1">
    <source>
        <dbReference type="Pfam" id="PF03358"/>
    </source>
</evidence>
<comment type="caution">
    <text evidence="2">The sequence shown here is derived from an EMBL/GenBank/DDBJ whole genome shotgun (WGS) entry which is preliminary data.</text>
</comment>
<dbReference type="PANTHER" id="PTHR30543:SF21">
    <property type="entry name" value="NAD(P)H-DEPENDENT FMN REDUCTASE LOT6"/>
    <property type="match status" value="1"/>
</dbReference>
<evidence type="ECO:0000313" key="3">
    <source>
        <dbReference type="Proteomes" id="UP000236893"/>
    </source>
</evidence>
<accession>A0A2S5A6R1</accession>
<proteinExistence type="predicted"/>
<dbReference type="RefSeq" id="WP_103788130.1">
    <property type="nucleotide sequence ID" value="NZ_PQVF01000003.1"/>
</dbReference>
<sequence>MRILAIPGSLRANSSSNQVLHQIASFLPSSIEFIIYEGLKNIPAFDDSEIVPESVLHFKNLIKEADAVLICTPEYAFGIPGALKNAIDWTVSSGELVEKPVALITASSQGEKGHAAMLNVLNALSTQTPPETTLLISFIRAKLNNKGELKDQALLIEIKEVLNSLIALCK</sequence>
<keyword evidence="3" id="KW-1185">Reference proteome</keyword>
<dbReference type="InterPro" id="IPR005025">
    <property type="entry name" value="FMN_Rdtase-like_dom"/>
</dbReference>